<dbReference type="AlphaFoldDB" id="A0A392SYX6"/>
<accession>A0A392SYX6</accession>
<evidence type="ECO:0000313" key="3">
    <source>
        <dbReference type="Proteomes" id="UP000265520"/>
    </source>
</evidence>
<name>A0A392SYX6_9FABA</name>
<dbReference type="EMBL" id="LXQA010457125">
    <property type="protein sequence ID" value="MCI53060.1"/>
    <property type="molecule type" value="Genomic_DNA"/>
</dbReference>
<evidence type="ECO:0000313" key="2">
    <source>
        <dbReference type="EMBL" id="MCI53060.1"/>
    </source>
</evidence>
<feature type="region of interest" description="Disordered" evidence="1">
    <location>
        <begin position="33"/>
        <end position="53"/>
    </location>
</feature>
<dbReference type="Proteomes" id="UP000265520">
    <property type="component" value="Unassembled WGS sequence"/>
</dbReference>
<organism evidence="2 3">
    <name type="scientific">Trifolium medium</name>
    <dbReference type="NCBI Taxonomy" id="97028"/>
    <lineage>
        <taxon>Eukaryota</taxon>
        <taxon>Viridiplantae</taxon>
        <taxon>Streptophyta</taxon>
        <taxon>Embryophyta</taxon>
        <taxon>Tracheophyta</taxon>
        <taxon>Spermatophyta</taxon>
        <taxon>Magnoliopsida</taxon>
        <taxon>eudicotyledons</taxon>
        <taxon>Gunneridae</taxon>
        <taxon>Pentapetalae</taxon>
        <taxon>rosids</taxon>
        <taxon>fabids</taxon>
        <taxon>Fabales</taxon>
        <taxon>Fabaceae</taxon>
        <taxon>Papilionoideae</taxon>
        <taxon>50 kb inversion clade</taxon>
        <taxon>NPAAA clade</taxon>
        <taxon>Hologalegina</taxon>
        <taxon>IRL clade</taxon>
        <taxon>Trifolieae</taxon>
        <taxon>Trifolium</taxon>
    </lineage>
</organism>
<evidence type="ECO:0000256" key="1">
    <source>
        <dbReference type="SAM" id="MobiDB-lite"/>
    </source>
</evidence>
<sequence>NLESDFNSSSDENDFKKVLLSFVINKDDGVDAKAFTSGGDEDKGTNNNDGVGK</sequence>
<comment type="caution">
    <text evidence="2">The sequence shown here is derived from an EMBL/GenBank/DDBJ whole genome shotgun (WGS) entry which is preliminary data.</text>
</comment>
<feature type="non-terminal residue" evidence="2">
    <location>
        <position position="1"/>
    </location>
</feature>
<reference evidence="2 3" key="1">
    <citation type="journal article" date="2018" name="Front. Plant Sci.">
        <title>Red Clover (Trifolium pratense) and Zigzag Clover (T. medium) - A Picture of Genomic Similarities and Differences.</title>
        <authorList>
            <person name="Dluhosova J."/>
            <person name="Istvanek J."/>
            <person name="Nedelnik J."/>
            <person name="Repkova J."/>
        </authorList>
    </citation>
    <scope>NUCLEOTIDE SEQUENCE [LARGE SCALE GENOMIC DNA]</scope>
    <source>
        <strain evidence="3">cv. 10/8</strain>
        <tissue evidence="2">Leaf</tissue>
    </source>
</reference>
<proteinExistence type="predicted"/>
<keyword evidence="3" id="KW-1185">Reference proteome</keyword>
<protein>
    <submittedName>
        <fullName evidence="2">Uncharacterized protein</fullName>
    </submittedName>
</protein>